<dbReference type="EMBL" id="PGTZ01000007">
    <property type="protein sequence ID" value="PJI93692.1"/>
    <property type="molecule type" value="Genomic_DNA"/>
</dbReference>
<keyword evidence="1" id="KW-0812">Transmembrane</keyword>
<feature type="transmembrane region" description="Helical" evidence="1">
    <location>
        <begin position="67"/>
        <end position="90"/>
    </location>
</feature>
<reference evidence="2 3" key="1">
    <citation type="submission" date="2017-11" db="EMBL/GenBank/DDBJ databases">
        <title>Genomic Encyclopedia of Archaeal and Bacterial Type Strains, Phase II (KMG-II): From Individual Species to Whole Genera.</title>
        <authorList>
            <person name="Goeker M."/>
        </authorList>
    </citation>
    <scope>NUCLEOTIDE SEQUENCE [LARGE SCALE GENOMIC DNA]</scope>
    <source>
        <strain evidence="2 3">DSM 22413</strain>
    </source>
</reference>
<comment type="caution">
    <text evidence="2">The sequence shown here is derived from an EMBL/GenBank/DDBJ whole genome shotgun (WGS) entry which is preliminary data.</text>
</comment>
<keyword evidence="1" id="KW-1133">Transmembrane helix</keyword>
<dbReference type="AlphaFoldDB" id="A0A2M8WRX3"/>
<dbReference type="OrthoDB" id="9810847at2"/>
<keyword evidence="3" id="KW-1185">Reference proteome</keyword>
<dbReference type="Pfam" id="PF04020">
    <property type="entry name" value="Phage_holin_4_2"/>
    <property type="match status" value="1"/>
</dbReference>
<evidence type="ECO:0000313" key="3">
    <source>
        <dbReference type="Proteomes" id="UP000231586"/>
    </source>
</evidence>
<feature type="transmembrane region" description="Helical" evidence="1">
    <location>
        <begin position="102"/>
        <end position="123"/>
    </location>
</feature>
<dbReference type="PANTHER" id="PTHR37309">
    <property type="entry name" value="SLR0284 PROTEIN"/>
    <property type="match status" value="1"/>
</dbReference>
<dbReference type="InterPro" id="IPR007165">
    <property type="entry name" value="Phage_holin_4_2"/>
</dbReference>
<proteinExistence type="predicted"/>
<sequence>MWFILRVAVAGFAIWLTTLFMDPHLRIEPPDASGWQTVGILAGVGLVFTLVNMILKPVLHVLAFPLYLLTLGLFSLVVNAGLLMLTAWITEQTDWGIRVENFGWAVLAALVIAILQVLVNAVIPGNQST</sequence>
<evidence type="ECO:0000313" key="2">
    <source>
        <dbReference type="EMBL" id="PJI93692.1"/>
    </source>
</evidence>
<keyword evidence="1" id="KW-0472">Membrane</keyword>
<dbReference type="RefSeq" id="WP_100349345.1">
    <property type="nucleotide sequence ID" value="NZ_PGTZ01000007.1"/>
</dbReference>
<name>A0A2M8WRX3_9MICO</name>
<gene>
    <name evidence="2" type="ORF">CLV34_1166</name>
</gene>
<evidence type="ECO:0000256" key="1">
    <source>
        <dbReference type="SAM" id="Phobius"/>
    </source>
</evidence>
<protein>
    <submittedName>
        <fullName evidence="2">Putative membrane protein</fullName>
    </submittedName>
</protein>
<feature type="transmembrane region" description="Helical" evidence="1">
    <location>
        <begin position="37"/>
        <end position="55"/>
    </location>
</feature>
<dbReference type="PANTHER" id="PTHR37309:SF1">
    <property type="entry name" value="SLR0284 PROTEIN"/>
    <property type="match status" value="1"/>
</dbReference>
<organism evidence="2 3">
    <name type="scientific">Luteimicrobium subarcticum</name>
    <dbReference type="NCBI Taxonomy" id="620910"/>
    <lineage>
        <taxon>Bacteria</taxon>
        <taxon>Bacillati</taxon>
        <taxon>Actinomycetota</taxon>
        <taxon>Actinomycetes</taxon>
        <taxon>Micrococcales</taxon>
        <taxon>Luteimicrobium</taxon>
    </lineage>
</organism>
<dbReference type="Proteomes" id="UP000231586">
    <property type="component" value="Unassembled WGS sequence"/>
</dbReference>
<accession>A0A2M8WRX3</accession>